<accession>A0A520RTZ5</accession>
<proteinExistence type="predicted"/>
<gene>
    <name evidence="1" type="ORF">EVA69_06560</name>
</gene>
<dbReference type="EMBL" id="SHAH01000122">
    <property type="protein sequence ID" value="RZO73621.1"/>
    <property type="molecule type" value="Genomic_DNA"/>
</dbReference>
<protein>
    <submittedName>
        <fullName evidence="1">Uncharacterized protein</fullName>
    </submittedName>
</protein>
<dbReference type="Proteomes" id="UP000320404">
    <property type="component" value="Unassembled WGS sequence"/>
</dbReference>
<organism evidence="1 2">
    <name type="scientific">OM182 bacterium</name>
    <dbReference type="NCBI Taxonomy" id="2510334"/>
    <lineage>
        <taxon>Bacteria</taxon>
        <taxon>Pseudomonadati</taxon>
        <taxon>Pseudomonadota</taxon>
        <taxon>Gammaproteobacteria</taxon>
        <taxon>OMG group</taxon>
        <taxon>OM182 clade</taxon>
    </lineage>
</organism>
<evidence type="ECO:0000313" key="1">
    <source>
        <dbReference type="EMBL" id="RZO73621.1"/>
    </source>
</evidence>
<name>A0A520RTZ5_9GAMM</name>
<comment type="caution">
    <text evidence="1">The sequence shown here is derived from an EMBL/GenBank/DDBJ whole genome shotgun (WGS) entry which is preliminary data.</text>
</comment>
<reference evidence="1 2" key="1">
    <citation type="submission" date="2019-02" db="EMBL/GenBank/DDBJ databases">
        <title>Prokaryotic population dynamics and viral predation in marine succession experiment using metagenomics: the confinement effect.</title>
        <authorList>
            <person name="Haro-Moreno J.M."/>
            <person name="Rodriguez-Valera F."/>
            <person name="Lopez-Perez M."/>
        </authorList>
    </citation>
    <scope>NUCLEOTIDE SEQUENCE [LARGE SCALE GENOMIC DNA]</scope>
    <source>
        <strain evidence="1">MED-G158</strain>
    </source>
</reference>
<sequence>MEGSLPDFVTPNSKLLLLASCVGNTFGIAVWSAEHPDAELFAPDAIHEIFRKSGVVDKLQSIGALAAQMPSHLQIHVPPPNKFHEVWLTDKQDETTFWIIGDAFLNFETVAGNLIKKFLLGLYSIKPGLRLNELFRLGLTDKQKFKEWAVTLFDKANRQVSLPCHWEINAAKDCGEKLKQIINAMV</sequence>
<dbReference type="AlphaFoldDB" id="A0A520RTZ5"/>
<evidence type="ECO:0000313" key="2">
    <source>
        <dbReference type="Proteomes" id="UP000320404"/>
    </source>
</evidence>